<reference evidence="1" key="1">
    <citation type="submission" date="2023-10" db="EMBL/GenBank/DDBJ databases">
        <authorList>
            <person name="Chen Y."/>
            <person name="Shah S."/>
            <person name="Dougan E. K."/>
            <person name="Thang M."/>
            <person name="Chan C."/>
        </authorList>
    </citation>
    <scope>NUCLEOTIDE SEQUENCE [LARGE SCALE GENOMIC DNA]</scope>
</reference>
<dbReference type="Proteomes" id="UP001189429">
    <property type="component" value="Unassembled WGS sequence"/>
</dbReference>
<protein>
    <submittedName>
        <fullName evidence="1">Uncharacterized protein</fullName>
    </submittedName>
</protein>
<evidence type="ECO:0000313" key="1">
    <source>
        <dbReference type="EMBL" id="CAK0836896.1"/>
    </source>
</evidence>
<comment type="caution">
    <text evidence="1">The sequence shown here is derived from an EMBL/GenBank/DDBJ whole genome shotgun (WGS) entry which is preliminary data.</text>
</comment>
<name>A0ABN9SWM1_9DINO</name>
<gene>
    <name evidence="1" type="ORF">PCOR1329_LOCUS33253</name>
</gene>
<keyword evidence="2" id="KW-1185">Reference proteome</keyword>
<dbReference type="EMBL" id="CAUYUJ010013892">
    <property type="protein sequence ID" value="CAK0836896.1"/>
    <property type="molecule type" value="Genomic_DNA"/>
</dbReference>
<accession>A0ABN9SWM1</accession>
<organism evidence="1 2">
    <name type="scientific">Prorocentrum cordatum</name>
    <dbReference type="NCBI Taxonomy" id="2364126"/>
    <lineage>
        <taxon>Eukaryota</taxon>
        <taxon>Sar</taxon>
        <taxon>Alveolata</taxon>
        <taxon>Dinophyceae</taxon>
        <taxon>Prorocentrales</taxon>
        <taxon>Prorocentraceae</taxon>
        <taxon>Prorocentrum</taxon>
    </lineage>
</organism>
<proteinExistence type="predicted"/>
<evidence type="ECO:0000313" key="2">
    <source>
        <dbReference type="Proteomes" id="UP001189429"/>
    </source>
</evidence>
<sequence length="161" mass="17055">MMAVRWPGGLAAPRVERSAQTAAWPSGISGRDLAEILLPRLGMRELLSPAAPLASWGRLVPQRRAPPVWPRHWLCPAVRTVGGGVIAARLGGEAGRFTGRSHGAAVWCQGWPFELCFTVALRSAACFAIAGCSACSLSVVDFLKSRQSRALPPTRPAGCTA</sequence>